<proteinExistence type="predicted"/>
<organism evidence="1 2">
    <name type="scientific">Hibiscus sabdariffa</name>
    <name type="common">roselle</name>
    <dbReference type="NCBI Taxonomy" id="183260"/>
    <lineage>
        <taxon>Eukaryota</taxon>
        <taxon>Viridiplantae</taxon>
        <taxon>Streptophyta</taxon>
        <taxon>Embryophyta</taxon>
        <taxon>Tracheophyta</taxon>
        <taxon>Spermatophyta</taxon>
        <taxon>Magnoliopsida</taxon>
        <taxon>eudicotyledons</taxon>
        <taxon>Gunneridae</taxon>
        <taxon>Pentapetalae</taxon>
        <taxon>rosids</taxon>
        <taxon>malvids</taxon>
        <taxon>Malvales</taxon>
        <taxon>Malvaceae</taxon>
        <taxon>Malvoideae</taxon>
        <taxon>Hibiscus</taxon>
    </lineage>
</organism>
<accession>A0ABR1ZE36</accession>
<name>A0ABR1ZE36_9ROSI</name>
<dbReference type="PANTHER" id="PTHR34212">
    <property type="entry name" value="OS02G0104200 PROTEIN"/>
    <property type="match status" value="1"/>
</dbReference>
<protein>
    <submittedName>
        <fullName evidence="1">Uncharacterized protein</fullName>
    </submittedName>
</protein>
<sequence>MNASCTVVLSGGDAFAFLPFLISGEGHDGRSKGCGKSGRMLQRDQPVNVYHSAFLCSPVVSVWDCIVRKMREEEAEKKEEQQRLDEDSAAIAEAVALHVLLGEDSSDSGEVMLNKEEGFNRWDCASNFNLFMGGGGACLPHQANTNRERMVTNAYRGGCEWAAFGNGDWSFTYGACGRDVHASHFENGGWGNEGLSADLIAAQAVSALQIREDAEVDKIVLNRMLRG</sequence>
<comment type="caution">
    <text evidence="1">The sequence shown here is derived from an EMBL/GenBank/DDBJ whole genome shotgun (WGS) entry which is preliminary data.</text>
</comment>
<evidence type="ECO:0000313" key="2">
    <source>
        <dbReference type="Proteomes" id="UP001472677"/>
    </source>
</evidence>
<evidence type="ECO:0000313" key="1">
    <source>
        <dbReference type="EMBL" id="KAK8478540.1"/>
    </source>
</evidence>
<dbReference type="Proteomes" id="UP001472677">
    <property type="component" value="Unassembled WGS sequence"/>
</dbReference>
<dbReference type="EMBL" id="JBBPBM010002481">
    <property type="protein sequence ID" value="KAK8478540.1"/>
    <property type="molecule type" value="Genomic_DNA"/>
</dbReference>
<dbReference type="PANTHER" id="PTHR34212:SF1">
    <property type="entry name" value="OS06G0106900 PROTEIN"/>
    <property type="match status" value="1"/>
</dbReference>
<keyword evidence="2" id="KW-1185">Reference proteome</keyword>
<gene>
    <name evidence="1" type="ORF">V6N12_057992</name>
</gene>
<reference evidence="1 2" key="1">
    <citation type="journal article" date="2024" name="G3 (Bethesda)">
        <title>Genome assembly of Hibiscus sabdariffa L. provides insights into metabolisms of medicinal natural products.</title>
        <authorList>
            <person name="Kim T."/>
        </authorList>
    </citation>
    <scope>NUCLEOTIDE SEQUENCE [LARGE SCALE GENOMIC DNA]</scope>
    <source>
        <strain evidence="1">TK-2024</strain>
        <tissue evidence="1">Old leaves</tissue>
    </source>
</reference>